<dbReference type="InterPro" id="IPR007076">
    <property type="entry name" value="TfoX_N"/>
</dbReference>
<dbReference type="RefSeq" id="WP_200175160.1">
    <property type="nucleotide sequence ID" value="NZ_BAABKQ010000001.1"/>
</dbReference>
<dbReference type="SUPFAM" id="SSF159894">
    <property type="entry name" value="YgaC/TfoX-N like"/>
    <property type="match status" value="1"/>
</dbReference>
<evidence type="ECO:0000313" key="3">
    <source>
        <dbReference type="Proteomes" id="UP001500839"/>
    </source>
</evidence>
<evidence type="ECO:0000313" key="2">
    <source>
        <dbReference type="EMBL" id="GAA4816454.1"/>
    </source>
</evidence>
<dbReference type="EMBL" id="BAABKQ010000001">
    <property type="protein sequence ID" value="GAA4816454.1"/>
    <property type="molecule type" value="Genomic_DNA"/>
</dbReference>
<dbReference type="Gene3D" id="3.30.1460.30">
    <property type="entry name" value="YgaC/TfoX-N like chaperone"/>
    <property type="match status" value="1"/>
</dbReference>
<protein>
    <recommendedName>
        <fullName evidence="1">TfoX N-terminal domain-containing protein</fullName>
    </recommendedName>
</protein>
<dbReference type="Pfam" id="PF04993">
    <property type="entry name" value="TfoX_N"/>
    <property type="match status" value="1"/>
</dbReference>
<proteinExistence type="predicted"/>
<sequence length="115" mass="12425">MTPEQTVLVERVRALISDEPVLREVSMFGGRSVMVNEKMIVSALKDGGLLVRVNADQHDGLLGRPGAVQAEMGPGRDMGPGWIEVAADAIRDDEQLSSWIGIAMDYNRIVTGGHP</sequence>
<comment type="caution">
    <text evidence="2">The sequence shown here is derived from an EMBL/GenBank/DDBJ whole genome shotgun (WGS) entry which is preliminary data.</text>
</comment>
<reference evidence="3" key="1">
    <citation type="journal article" date="2019" name="Int. J. Syst. Evol. Microbiol.">
        <title>The Global Catalogue of Microorganisms (GCM) 10K type strain sequencing project: providing services to taxonomists for standard genome sequencing and annotation.</title>
        <authorList>
            <consortium name="The Broad Institute Genomics Platform"/>
            <consortium name="The Broad Institute Genome Sequencing Center for Infectious Disease"/>
            <person name="Wu L."/>
            <person name="Ma J."/>
        </authorList>
    </citation>
    <scope>NUCLEOTIDE SEQUENCE [LARGE SCALE GENOMIC DNA]</scope>
    <source>
        <strain evidence="3">JCM 18542</strain>
    </source>
</reference>
<evidence type="ECO:0000259" key="1">
    <source>
        <dbReference type="Pfam" id="PF04993"/>
    </source>
</evidence>
<keyword evidence="3" id="KW-1185">Reference proteome</keyword>
<accession>A0ABP9CSH7</accession>
<feature type="domain" description="TfoX N-terminal" evidence="1">
    <location>
        <begin position="24"/>
        <end position="104"/>
    </location>
</feature>
<dbReference type="Proteomes" id="UP001500839">
    <property type="component" value="Unassembled WGS sequence"/>
</dbReference>
<organism evidence="2 3">
    <name type="scientific">Tomitella cavernea</name>
    <dbReference type="NCBI Taxonomy" id="1387982"/>
    <lineage>
        <taxon>Bacteria</taxon>
        <taxon>Bacillati</taxon>
        <taxon>Actinomycetota</taxon>
        <taxon>Actinomycetes</taxon>
        <taxon>Mycobacteriales</taxon>
        <taxon>Tomitella</taxon>
    </lineage>
</organism>
<name>A0ABP9CSH7_9ACTN</name>
<gene>
    <name evidence="2" type="ORF">GCM10023353_23310</name>
</gene>